<dbReference type="EMBL" id="SOZJ01000003">
    <property type="protein sequence ID" value="TGJ70117.1"/>
    <property type="molecule type" value="Genomic_DNA"/>
</dbReference>
<evidence type="ECO:0000313" key="3">
    <source>
        <dbReference type="Proteomes" id="UP000297595"/>
    </source>
</evidence>
<feature type="compositionally biased region" description="Basic and acidic residues" evidence="1">
    <location>
        <begin position="24"/>
        <end position="33"/>
    </location>
</feature>
<dbReference type="Proteomes" id="UP000297595">
    <property type="component" value="Unassembled WGS sequence"/>
</dbReference>
<evidence type="ECO:0000313" key="2">
    <source>
        <dbReference type="EMBL" id="TGJ70117.1"/>
    </source>
</evidence>
<comment type="caution">
    <text evidence="2">The sequence shown here is derived from an EMBL/GenBank/DDBJ whole genome shotgun (WGS) entry which is preliminary data.</text>
</comment>
<accession>A0A8H2E0F8</accession>
<name>A0A8H2E0F8_ORBOL</name>
<proteinExistence type="predicted"/>
<gene>
    <name evidence="2" type="ORF">EYR41_006102</name>
</gene>
<sequence length="200" mass="22717">MTPSSQEIVVAETLVVTTLAQNDDTTHLGSRREEEEEESSDCNKSEGYTGSPRPKLILMQRINSIFINFDDILDLGSYETIVSFLEITANRYTEEYNGINDISQKIPIGRDKSRIEAAKIITGAMDLFASTTYIQGITGKSSDRINRIEEKFWKTHKNQKGITNDMSTSEMQRAMQTYLKNEWKALGRGWLNHLKPVSLD</sequence>
<feature type="region of interest" description="Disordered" evidence="1">
    <location>
        <begin position="22"/>
        <end position="49"/>
    </location>
</feature>
<organism evidence="2 3">
    <name type="scientific">Orbilia oligospora</name>
    <name type="common">Nematode-trapping fungus</name>
    <name type="synonym">Arthrobotrys oligospora</name>
    <dbReference type="NCBI Taxonomy" id="2813651"/>
    <lineage>
        <taxon>Eukaryota</taxon>
        <taxon>Fungi</taxon>
        <taxon>Dikarya</taxon>
        <taxon>Ascomycota</taxon>
        <taxon>Pezizomycotina</taxon>
        <taxon>Orbiliomycetes</taxon>
        <taxon>Orbiliales</taxon>
        <taxon>Orbiliaceae</taxon>
        <taxon>Orbilia</taxon>
    </lineage>
</organism>
<protein>
    <submittedName>
        <fullName evidence="2">Uncharacterized protein</fullName>
    </submittedName>
</protein>
<evidence type="ECO:0000256" key="1">
    <source>
        <dbReference type="SAM" id="MobiDB-lite"/>
    </source>
</evidence>
<reference evidence="2 3" key="1">
    <citation type="submission" date="2019-03" db="EMBL/GenBank/DDBJ databases">
        <title>Nematode-trapping fungi genome.</title>
        <authorList>
            <person name="Vidal-Diez De Ulzurrun G."/>
        </authorList>
    </citation>
    <scope>NUCLEOTIDE SEQUENCE [LARGE SCALE GENOMIC DNA]</scope>
    <source>
        <strain evidence="2 3">TWF154</strain>
    </source>
</reference>
<dbReference type="AlphaFoldDB" id="A0A8H2E0F8"/>